<sequence>MLKYLPYALQLLAVVGGAAGGLWLKSATAPAAEPARARDEAKAAAASHGPVEHKKAEAAPKKADKKAEGKRAGDKKAGGHGGGHGEADADAAYGFMKFSRQFVVPVIGDGGVRALVLMDINIEVPPAVTESVYSQEPKLRDALLASLLQLSNSGAFDEHILERANMELVRNELLRAARSVIGEDAQNVLILNVARQDV</sequence>
<keyword evidence="3" id="KW-1185">Reference proteome</keyword>
<name>A0A239PML4_9PROT</name>
<feature type="region of interest" description="Disordered" evidence="1">
    <location>
        <begin position="35"/>
        <end position="85"/>
    </location>
</feature>
<evidence type="ECO:0000313" key="3">
    <source>
        <dbReference type="Proteomes" id="UP000198346"/>
    </source>
</evidence>
<organism evidence="2 3">
    <name type="scientific">Amphiplicatus metriothermophilus</name>
    <dbReference type="NCBI Taxonomy" id="1519374"/>
    <lineage>
        <taxon>Bacteria</taxon>
        <taxon>Pseudomonadati</taxon>
        <taxon>Pseudomonadota</taxon>
        <taxon>Alphaproteobacteria</taxon>
        <taxon>Parvularculales</taxon>
        <taxon>Parvularculaceae</taxon>
        <taxon>Amphiplicatus</taxon>
    </lineage>
</organism>
<evidence type="ECO:0000313" key="2">
    <source>
        <dbReference type="EMBL" id="SNT68344.1"/>
    </source>
</evidence>
<gene>
    <name evidence="2" type="ORF">SAMN06297382_0846</name>
</gene>
<feature type="compositionally biased region" description="Basic and acidic residues" evidence="1">
    <location>
        <begin position="50"/>
        <end position="85"/>
    </location>
</feature>
<reference evidence="2 3" key="1">
    <citation type="submission" date="2017-07" db="EMBL/GenBank/DDBJ databases">
        <authorList>
            <person name="Sun Z.S."/>
            <person name="Albrecht U."/>
            <person name="Echele G."/>
            <person name="Lee C.C."/>
        </authorList>
    </citation>
    <scope>NUCLEOTIDE SEQUENCE [LARGE SCALE GENOMIC DNA]</scope>
    <source>
        <strain evidence="2 3">CGMCC 1.12710</strain>
    </source>
</reference>
<dbReference type="OrthoDB" id="7864548at2"/>
<protein>
    <recommendedName>
        <fullName evidence="4">Flagellar protein FliL</fullName>
    </recommendedName>
</protein>
<dbReference type="Proteomes" id="UP000198346">
    <property type="component" value="Unassembled WGS sequence"/>
</dbReference>
<dbReference type="RefSeq" id="WP_089411293.1">
    <property type="nucleotide sequence ID" value="NZ_FZQA01000001.1"/>
</dbReference>
<dbReference type="EMBL" id="FZQA01000001">
    <property type="protein sequence ID" value="SNT68344.1"/>
    <property type="molecule type" value="Genomic_DNA"/>
</dbReference>
<evidence type="ECO:0008006" key="4">
    <source>
        <dbReference type="Google" id="ProtNLM"/>
    </source>
</evidence>
<accession>A0A239PML4</accession>
<dbReference type="AlphaFoldDB" id="A0A239PML4"/>
<proteinExistence type="predicted"/>
<evidence type="ECO:0000256" key="1">
    <source>
        <dbReference type="SAM" id="MobiDB-lite"/>
    </source>
</evidence>